<protein>
    <submittedName>
        <fullName evidence="2">ABC transporter substrate-binding protein</fullName>
    </submittedName>
</protein>
<gene>
    <name evidence="2" type="ORF">IGS68_30630</name>
</gene>
<accession>A0ABX7BEH3</accession>
<reference evidence="2" key="1">
    <citation type="submission" date="2021-02" db="EMBL/GenBank/DDBJ databases">
        <title>Skermanella TT6 skin isolate.</title>
        <authorList>
            <person name="Lee K."/>
            <person name="Ganzorig M."/>
        </authorList>
    </citation>
    <scope>NUCLEOTIDE SEQUENCE</scope>
    <source>
        <strain evidence="2">TT6</strain>
    </source>
</reference>
<evidence type="ECO:0000313" key="2">
    <source>
        <dbReference type="EMBL" id="QQP92803.1"/>
    </source>
</evidence>
<dbReference type="PANTHER" id="PTHR31528:SF3">
    <property type="entry name" value="THIAMINE BIOSYNTHESIS PROTEIN HI_0357-RELATED"/>
    <property type="match status" value="1"/>
</dbReference>
<dbReference type="InterPro" id="IPR006311">
    <property type="entry name" value="TAT_signal"/>
</dbReference>
<dbReference type="InterPro" id="IPR015168">
    <property type="entry name" value="SsuA/THI5"/>
</dbReference>
<dbReference type="SUPFAM" id="SSF53850">
    <property type="entry name" value="Periplasmic binding protein-like II"/>
    <property type="match status" value="1"/>
</dbReference>
<dbReference type="Pfam" id="PF09084">
    <property type="entry name" value="NMT1"/>
    <property type="match status" value="1"/>
</dbReference>
<keyword evidence="3" id="KW-1185">Reference proteome</keyword>
<geneLocation type="plasmid" evidence="2 3">
    <name>pTT6-1</name>
</geneLocation>
<dbReference type="PROSITE" id="PS51318">
    <property type="entry name" value="TAT"/>
    <property type="match status" value="1"/>
</dbReference>
<dbReference type="Proteomes" id="UP000595197">
    <property type="component" value="Plasmid pTT6-1"/>
</dbReference>
<dbReference type="RefSeq" id="WP_201081996.1">
    <property type="nucleotide sequence ID" value="NZ_CP067421.1"/>
</dbReference>
<dbReference type="InterPro" id="IPR027939">
    <property type="entry name" value="NMT1/THI5"/>
</dbReference>
<proteinExistence type="predicted"/>
<dbReference type="Gene3D" id="3.40.190.10">
    <property type="entry name" value="Periplasmic binding protein-like II"/>
    <property type="match status" value="2"/>
</dbReference>
<name>A0ABX7BEH3_9PROT</name>
<evidence type="ECO:0000313" key="3">
    <source>
        <dbReference type="Proteomes" id="UP000595197"/>
    </source>
</evidence>
<evidence type="ECO:0000259" key="1">
    <source>
        <dbReference type="Pfam" id="PF09084"/>
    </source>
</evidence>
<dbReference type="EMBL" id="CP067421">
    <property type="protein sequence ID" value="QQP92803.1"/>
    <property type="molecule type" value="Genomic_DNA"/>
</dbReference>
<feature type="domain" description="SsuA/THI5-like" evidence="1">
    <location>
        <begin position="51"/>
        <end position="258"/>
    </location>
</feature>
<organism evidence="2 3">
    <name type="scientific">Skermanella cutis</name>
    <dbReference type="NCBI Taxonomy" id="2775420"/>
    <lineage>
        <taxon>Bacteria</taxon>
        <taxon>Pseudomonadati</taxon>
        <taxon>Pseudomonadota</taxon>
        <taxon>Alphaproteobacteria</taxon>
        <taxon>Rhodospirillales</taxon>
        <taxon>Azospirillaceae</taxon>
        <taxon>Skermanella</taxon>
    </lineage>
</organism>
<keyword evidence="2" id="KW-0614">Plasmid</keyword>
<dbReference type="PANTHER" id="PTHR31528">
    <property type="entry name" value="4-AMINO-5-HYDROXYMETHYL-2-METHYLPYRIMIDINE PHOSPHATE SYNTHASE THI11-RELATED"/>
    <property type="match status" value="1"/>
</dbReference>
<sequence>MREFTSSRRDVLKAFGAIAATSAFIPRPSGAATRKVSLTLPWVAEGGNLFAYVAKANGYWAEGGLEVEIARGYGSLAASQAVGNRQFDFGLAAASAGIQQSAKGLPVVQLMNCGYDSTMGVCFLEDSPITSLRGLEGNRLGATTTSGEYPFLPAFAANAGFDLSKVEIVQVDAAVRQRILIEKQVGAISGFAVSFLPVFVANGIKTRFTLYSQYGLSFYNNALMTQPQRLAEEPDVCQAMVTGLAKAIRFCLLQPDQALDIFFRQVPEAGLTPTGRIQARVGLGIFRMSMMSDVLRSNPIGYAVPADYESMTDLVMKHLAAAGDTRPAVDATMTNRFVGGESLTPAEFETALAGTREFTAYFQ</sequence>